<accession>A0A4R0X3Z9</accession>
<evidence type="ECO:0000313" key="2">
    <source>
        <dbReference type="EMBL" id="TCG04614.1"/>
    </source>
</evidence>
<reference evidence="2 3" key="1">
    <citation type="submission" date="2017-02" db="EMBL/GenBank/DDBJ databases">
        <title>Paraburkholderia sophoroidis sp. nov. and Paraburkholderia steynii sp. nov. rhizobial symbionts of the fynbos legume Hypocalyptus sophoroides.</title>
        <authorList>
            <person name="Steenkamp E.T."/>
            <person name="Beukes C.W."/>
            <person name="Van Zyl E."/>
            <person name="Avontuur J."/>
            <person name="Chan W.Y."/>
            <person name="Hassen A."/>
            <person name="Palmer M."/>
            <person name="Mthombeni L."/>
            <person name="Phalane F."/>
            <person name="Sereme K."/>
            <person name="Venter S.N."/>
        </authorList>
    </citation>
    <scope>NUCLEOTIDE SEQUENCE [LARGE SCALE GENOMIC DNA]</scope>
    <source>
        <strain evidence="2 3">HC1.1ba</strain>
    </source>
</reference>
<comment type="caution">
    <text evidence="2">The sequence shown here is derived from an EMBL/GenBank/DDBJ whole genome shotgun (WGS) entry which is preliminary data.</text>
</comment>
<proteinExistence type="predicted"/>
<name>A0A4R0X3Z9_9BURK</name>
<feature type="region of interest" description="Disordered" evidence="1">
    <location>
        <begin position="67"/>
        <end position="96"/>
    </location>
</feature>
<sequence>MTTESQAEFARRCGVSRKTVTAWKKAGRLVLQGDKVEVAATIAMLNKNHKGGSPVVTSAVTLPVTQASEGNNVGNGAGNGGGNTVAKESRGASARKPGFDEIEVQPGESIEQAAERIVGEIDMNMSFDEARRLKEVYLVLLNRLEFEQKSGALVDLDTASGILFEEFRAARDAWLNWPARIGPMLAADLSIDADKLTGLLTGYVHKQISSLGEPQADFSAAL</sequence>
<evidence type="ECO:0000256" key="1">
    <source>
        <dbReference type="SAM" id="MobiDB-lite"/>
    </source>
</evidence>
<evidence type="ECO:0000313" key="3">
    <source>
        <dbReference type="Proteomes" id="UP000294200"/>
    </source>
</evidence>
<organism evidence="2 3">
    <name type="scientific">Paraburkholderia steynii</name>
    <dbReference type="NCBI Taxonomy" id="1245441"/>
    <lineage>
        <taxon>Bacteria</taxon>
        <taxon>Pseudomonadati</taxon>
        <taxon>Pseudomonadota</taxon>
        <taxon>Betaproteobacteria</taxon>
        <taxon>Burkholderiales</taxon>
        <taxon>Burkholderiaceae</taxon>
        <taxon>Paraburkholderia</taxon>
    </lineage>
</organism>
<dbReference type="Proteomes" id="UP000294200">
    <property type="component" value="Unassembled WGS sequence"/>
</dbReference>
<keyword evidence="3" id="KW-1185">Reference proteome</keyword>
<dbReference type="AlphaFoldDB" id="A0A4R0X3Z9"/>
<gene>
    <name evidence="2" type="ORF">BZM27_39635</name>
</gene>
<dbReference type="EMBL" id="MWML01000235">
    <property type="protein sequence ID" value="TCG04614.1"/>
    <property type="molecule type" value="Genomic_DNA"/>
</dbReference>
<feature type="compositionally biased region" description="Gly residues" evidence="1">
    <location>
        <begin position="73"/>
        <end position="83"/>
    </location>
</feature>
<protein>
    <submittedName>
        <fullName evidence="2">Uncharacterized protein</fullName>
    </submittedName>
</protein>